<sequence>MQFLKQKENDLNQKQRSKRIGVIGMEEKKDKNLNKTISKLFNDQLKIQSSDIQIEECYRIFAANSRPSKGVTSSSPILVTFATVSGRDLLLRNRSKLHYDCRGLNKHES</sequence>
<name>A0ABD2NM69_9CUCU</name>
<proteinExistence type="predicted"/>
<dbReference type="EMBL" id="JABFTP020000124">
    <property type="protein sequence ID" value="KAL3279700.1"/>
    <property type="molecule type" value="Genomic_DNA"/>
</dbReference>
<protein>
    <submittedName>
        <fullName evidence="2">Uncharacterized protein</fullName>
    </submittedName>
</protein>
<reference evidence="2 3" key="1">
    <citation type="journal article" date="2021" name="BMC Biol.">
        <title>Horizontally acquired antibacterial genes associated with adaptive radiation of ladybird beetles.</title>
        <authorList>
            <person name="Li H.S."/>
            <person name="Tang X.F."/>
            <person name="Huang Y.H."/>
            <person name="Xu Z.Y."/>
            <person name="Chen M.L."/>
            <person name="Du X.Y."/>
            <person name="Qiu B.Y."/>
            <person name="Chen P.T."/>
            <person name="Zhang W."/>
            <person name="Slipinski A."/>
            <person name="Escalona H.E."/>
            <person name="Waterhouse R.M."/>
            <person name="Zwick A."/>
            <person name="Pang H."/>
        </authorList>
    </citation>
    <scope>NUCLEOTIDE SEQUENCE [LARGE SCALE GENOMIC DNA]</scope>
    <source>
        <strain evidence="2">SYSU2018</strain>
    </source>
</reference>
<feature type="region of interest" description="Disordered" evidence="1">
    <location>
        <begin position="1"/>
        <end position="21"/>
    </location>
</feature>
<accession>A0ABD2NM69</accession>
<evidence type="ECO:0000256" key="1">
    <source>
        <dbReference type="SAM" id="MobiDB-lite"/>
    </source>
</evidence>
<keyword evidence="3" id="KW-1185">Reference proteome</keyword>
<dbReference type="Proteomes" id="UP001516400">
    <property type="component" value="Unassembled WGS sequence"/>
</dbReference>
<gene>
    <name evidence="2" type="ORF">HHI36_017206</name>
</gene>
<comment type="caution">
    <text evidence="2">The sequence shown here is derived from an EMBL/GenBank/DDBJ whole genome shotgun (WGS) entry which is preliminary data.</text>
</comment>
<evidence type="ECO:0000313" key="2">
    <source>
        <dbReference type="EMBL" id="KAL3279700.1"/>
    </source>
</evidence>
<dbReference type="AlphaFoldDB" id="A0ABD2NM69"/>
<feature type="compositionally biased region" description="Basic and acidic residues" evidence="1">
    <location>
        <begin position="1"/>
        <end position="13"/>
    </location>
</feature>
<evidence type="ECO:0000313" key="3">
    <source>
        <dbReference type="Proteomes" id="UP001516400"/>
    </source>
</evidence>
<organism evidence="2 3">
    <name type="scientific">Cryptolaemus montrouzieri</name>
    <dbReference type="NCBI Taxonomy" id="559131"/>
    <lineage>
        <taxon>Eukaryota</taxon>
        <taxon>Metazoa</taxon>
        <taxon>Ecdysozoa</taxon>
        <taxon>Arthropoda</taxon>
        <taxon>Hexapoda</taxon>
        <taxon>Insecta</taxon>
        <taxon>Pterygota</taxon>
        <taxon>Neoptera</taxon>
        <taxon>Endopterygota</taxon>
        <taxon>Coleoptera</taxon>
        <taxon>Polyphaga</taxon>
        <taxon>Cucujiformia</taxon>
        <taxon>Coccinelloidea</taxon>
        <taxon>Coccinellidae</taxon>
        <taxon>Scymninae</taxon>
        <taxon>Scymnini</taxon>
        <taxon>Cryptolaemus</taxon>
    </lineage>
</organism>
<dbReference type="Gene3D" id="3.30.70.1820">
    <property type="entry name" value="L1 transposable element, RRM domain"/>
    <property type="match status" value="1"/>
</dbReference>